<evidence type="ECO:0000259" key="4">
    <source>
        <dbReference type="Pfam" id="PF07992"/>
    </source>
</evidence>
<sequence length="851" mass="91518">MAETCMKTVTTQAVCENADEMRIAPPCQEACPVGTDIPSYVGLVWDGRLEEAMETITATNPFSAICGRVCASPCEAGCKRSELDGPVTIRHLKRFVTDWLGEAYHLSPVGITRDKSVAIVGGGPAGLTAAQDLAEAGFAVSIYEQADRLGGMMNAIPPFRLPGRLIVQDIERLLAHCPGISVNLNCALGDDIPLDELKEKHDAVLLSIGLCQDRQLNIPGEDGGLEGFYGIDFLTRISRGETVPLSGRVIVVGGGNVAMDAARTAMRCGDTRVEVWCLESREEMPAWGHEVRQAEADGVKIRNGWGPKSVLSADGKVTGIVFKECVSVFDESGRFSPVYREKTIEAEADALVLAIGLQADNEQLESLDILSRGRVRASAENMGTGIPGVFAAGDCTYGPSAIVYAMRQGHRAAYYVRAWLEGEKNPASYRIPWRNRHVPVAQDPMWEKLPRQEAAFHGMEKAREMLAECESVFDPETAKQQAARCLRCDAETGTANYSRRGRSLIQAMSRSEISDTRKQADMLGELLKPRENPFPVSRPAHMDDVVFMSAALTRLVIDPYRECCATRTRITASPGIGVSDEGGRGVNLDLPYLFTGFDHAPENVKTALASAIADSGCGYIGREPLDGDVPHTWFQLLADGDVPSPGAAGLIYLMGQNFRAVSAERLNPDQLIGFSVAGPALAEAIPFALENDADLLILDATPGIELAGSELKAAPNLSVMRDAIRILREMNREEDIALISFGGMRSGTDAAKALAMNCNAVAFGAAMGIALGGSVRDAGIVFDDAANSGELADAARNWIRGTAQETAIIARCTGKTNVHNLEPEDMRTITIGTSKAMGIPLASGQEKREWF</sequence>
<dbReference type="Gene3D" id="3.20.20.70">
    <property type="entry name" value="Aldolase class I"/>
    <property type="match status" value="1"/>
</dbReference>
<dbReference type="AlphaFoldDB" id="A0A401FQA8"/>
<dbReference type="SUPFAM" id="SSF51971">
    <property type="entry name" value="Nucleotide-binding domain"/>
    <property type="match status" value="1"/>
</dbReference>
<dbReference type="Pfam" id="PF07992">
    <property type="entry name" value="Pyr_redox_2"/>
    <property type="match status" value="1"/>
</dbReference>
<dbReference type="SUPFAM" id="SSF51395">
    <property type="entry name" value="FMN-linked oxidoreductases"/>
    <property type="match status" value="1"/>
</dbReference>
<dbReference type="Gene3D" id="1.10.1060.10">
    <property type="entry name" value="Alpha-helical ferredoxin"/>
    <property type="match status" value="1"/>
</dbReference>
<dbReference type="PRINTS" id="PR00419">
    <property type="entry name" value="ADXRDTASE"/>
</dbReference>
<dbReference type="OrthoDB" id="9803192at2"/>
<organism evidence="6 7">
    <name type="scientific">Desulfonema ishimotonii</name>
    <dbReference type="NCBI Taxonomy" id="45657"/>
    <lineage>
        <taxon>Bacteria</taxon>
        <taxon>Pseudomonadati</taxon>
        <taxon>Thermodesulfobacteriota</taxon>
        <taxon>Desulfobacteria</taxon>
        <taxon>Desulfobacterales</taxon>
        <taxon>Desulfococcaceae</taxon>
        <taxon>Desulfonema</taxon>
    </lineage>
</organism>
<evidence type="ECO:0000313" key="6">
    <source>
        <dbReference type="EMBL" id="GBC59178.1"/>
    </source>
</evidence>
<feature type="domain" description="Dihydroprymidine dehydrogenase" evidence="5">
    <location>
        <begin position="24"/>
        <end position="100"/>
    </location>
</feature>
<evidence type="ECO:0000256" key="2">
    <source>
        <dbReference type="ARBA" id="ARBA00011048"/>
    </source>
</evidence>
<dbReference type="Proteomes" id="UP000288096">
    <property type="component" value="Unassembled WGS sequence"/>
</dbReference>
<keyword evidence="7" id="KW-1185">Reference proteome</keyword>
<reference evidence="7" key="2">
    <citation type="submission" date="2019-01" db="EMBL/GenBank/DDBJ databases">
        <title>Genome sequence of Desulfonema ishimotonii strain Tokyo 01.</title>
        <authorList>
            <person name="Fukui M."/>
        </authorList>
    </citation>
    <scope>NUCLEOTIDE SEQUENCE [LARGE SCALE GENOMIC DNA]</scope>
    <source>
        <strain evidence="7">Tokyo 01</strain>
    </source>
</reference>
<comment type="cofactor">
    <cofactor evidence="1">
        <name>FAD</name>
        <dbReference type="ChEBI" id="CHEBI:57692"/>
    </cofactor>
</comment>
<dbReference type="GO" id="GO:0016491">
    <property type="term" value="F:oxidoreductase activity"/>
    <property type="evidence" value="ECO:0007669"/>
    <property type="project" value="InterPro"/>
</dbReference>
<accession>A0A401FQA8</accession>
<protein>
    <submittedName>
        <fullName evidence="6">Glutamate synthase</fullName>
    </submittedName>
</protein>
<evidence type="ECO:0000259" key="5">
    <source>
        <dbReference type="Pfam" id="PF14691"/>
    </source>
</evidence>
<dbReference type="InterPro" id="IPR009051">
    <property type="entry name" value="Helical_ferredxn"/>
</dbReference>
<feature type="domain" description="FAD/NAD(P)-binding" evidence="4">
    <location>
        <begin position="116"/>
        <end position="409"/>
    </location>
</feature>
<dbReference type="InterPro" id="IPR013785">
    <property type="entry name" value="Aldolase_TIM"/>
</dbReference>
<evidence type="ECO:0000256" key="3">
    <source>
        <dbReference type="ARBA" id="ARBA00022827"/>
    </source>
</evidence>
<dbReference type="PANTHER" id="PTHR42783">
    <property type="entry name" value="GLUTAMATE SYNTHASE [NADPH] SMALL CHAIN"/>
    <property type="match status" value="1"/>
</dbReference>
<evidence type="ECO:0000313" key="7">
    <source>
        <dbReference type="Proteomes" id="UP000288096"/>
    </source>
</evidence>
<comment type="caution">
    <text evidence="6">The sequence shown here is derived from an EMBL/GenBank/DDBJ whole genome shotgun (WGS) entry which is preliminary data.</text>
</comment>
<keyword evidence="3" id="KW-0274">FAD</keyword>
<dbReference type="Pfam" id="PF14691">
    <property type="entry name" value="Fer4_20"/>
    <property type="match status" value="1"/>
</dbReference>
<gene>
    <name evidence="6" type="ORF">DENIS_0114</name>
</gene>
<dbReference type="InterPro" id="IPR023753">
    <property type="entry name" value="FAD/NAD-binding_dom"/>
</dbReference>
<dbReference type="GO" id="GO:0051536">
    <property type="term" value="F:iron-sulfur cluster binding"/>
    <property type="evidence" value="ECO:0007669"/>
    <property type="project" value="InterPro"/>
</dbReference>
<dbReference type="SUPFAM" id="SSF46548">
    <property type="entry name" value="alpha-helical ferredoxin"/>
    <property type="match status" value="1"/>
</dbReference>
<dbReference type="RefSeq" id="WP_124326711.1">
    <property type="nucleotide sequence ID" value="NZ_BEXT01000001.1"/>
</dbReference>
<dbReference type="Gene3D" id="3.50.50.60">
    <property type="entry name" value="FAD/NAD(P)-binding domain"/>
    <property type="match status" value="2"/>
</dbReference>
<proteinExistence type="inferred from homology"/>
<keyword evidence="3" id="KW-0285">Flavoprotein</keyword>
<dbReference type="InterPro" id="IPR028261">
    <property type="entry name" value="DPD_II"/>
</dbReference>
<dbReference type="PANTHER" id="PTHR42783:SF3">
    <property type="entry name" value="GLUTAMATE SYNTHASE [NADPH] SMALL CHAIN-RELATED"/>
    <property type="match status" value="1"/>
</dbReference>
<dbReference type="EMBL" id="BEXT01000001">
    <property type="protein sequence ID" value="GBC59178.1"/>
    <property type="molecule type" value="Genomic_DNA"/>
</dbReference>
<evidence type="ECO:0000256" key="1">
    <source>
        <dbReference type="ARBA" id="ARBA00001974"/>
    </source>
</evidence>
<dbReference type="InterPro" id="IPR036188">
    <property type="entry name" value="FAD/NAD-bd_sf"/>
</dbReference>
<name>A0A401FQA8_9BACT</name>
<reference evidence="7" key="1">
    <citation type="submission" date="2017-11" db="EMBL/GenBank/DDBJ databases">
        <authorList>
            <person name="Watanabe M."/>
            <person name="Kojima H."/>
        </authorList>
    </citation>
    <scope>NUCLEOTIDE SEQUENCE [LARGE SCALE GENOMIC DNA]</scope>
    <source>
        <strain evidence="7">Tokyo 01</strain>
    </source>
</reference>
<comment type="similarity">
    <text evidence="2">In the N-terminal section; belongs to the NADH:flavin oxidoreductase/NADH oxidase family.</text>
</comment>